<accession>A0A6J6XFK4</accession>
<gene>
    <name evidence="7" type="ORF">UFOPK2992_00716</name>
</gene>
<dbReference type="InterPro" id="IPR001128">
    <property type="entry name" value="Cyt_P450"/>
</dbReference>
<dbReference type="GO" id="GO:0004497">
    <property type="term" value="F:monooxygenase activity"/>
    <property type="evidence" value="ECO:0007669"/>
    <property type="project" value="UniProtKB-KW"/>
</dbReference>
<evidence type="ECO:0000256" key="3">
    <source>
        <dbReference type="ARBA" id="ARBA00022723"/>
    </source>
</evidence>
<dbReference type="SUPFAM" id="SSF48264">
    <property type="entry name" value="Cytochrome P450"/>
    <property type="match status" value="1"/>
</dbReference>
<dbReference type="InterPro" id="IPR036396">
    <property type="entry name" value="Cyt_P450_sf"/>
</dbReference>
<dbReference type="EMBL" id="CAFAAI010000104">
    <property type="protein sequence ID" value="CAB4795532.1"/>
    <property type="molecule type" value="Genomic_DNA"/>
</dbReference>
<evidence type="ECO:0000313" key="7">
    <source>
        <dbReference type="EMBL" id="CAB4795532.1"/>
    </source>
</evidence>
<keyword evidence="2" id="KW-0349">Heme</keyword>
<name>A0A6J6XFK4_9ZZZZ</name>
<evidence type="ECO:0000256" key="4">
    <source>
        <dbReference type="ARBA" id="ARBA00023002"/>
    </source>
</evidence>
<keyword evidence="4" id="KW-0560">Oxidoreductase</keyword>
<sequence>MSIADEILVTPEVLSCPYEFYRRVRDEAPVHQTPLGFWLVSRFDDVMSVVRDPERFSSNFNTSFASGSASPEMLAVLADGYPSANTLLTNDPPTHTQFRALVNKAFSPKRVAQLEGEIRSVAADLIDAFVADGTVELVSQFAVGLPLTIVADALGVDRADMARFKRWSDHAVAPLSGLLDANQMLECARSRVEMQQYMAAVIERRRAEPRDDLLSDLVHAVFDSGDRAGENLTVAELLNVIEQILVAGNETTTKLLAAGMLALIENPEQMIKVRANTELIGNLVEEALRIESPVQMLPRIAKTDVEVGGVNIPKGSMVMVMYGCANRDEAKFANADVFDIERSNARGHLAFGQGPHFCVGAALARSEARIGFELLLDRLHDIALAPIEQPTDRELSMTLRGLSALHLVFTATPNHSTSES</sequence>
<dbReference type="GO" id="GO:0016705">
    <property type="term" value="F:oxidoreductase activity, acting on paired donors, with incorporation or reduction of molecular oxygen"/>
    <property type="evidence" value="ECO:0007669"/>
    <property type="project" value="InterPro"/>
</dbReference>
<keyword evidence="5" id="KW-0408">Iron</keyword>
<dbReference type="CDD" id="cd11078">
    <property type="entry name" value="CYP130-like"/>
    <property type="match status" value="1"/>
</dbReference>
<comment type="similarity">
    <text evidence="1">Belongs to the cytochrome P450 family.</text>
</comment>
<dbReference type="PRINTS" id="PR00359">
    <property type="entry name" value="BP450"/>
</dbReference>
<dbReference type="GO" id="GO:0005506">
    <property type="term" value="F:iron ion binding"/>
    <property type="evidence" value="ECO:0007669"/>
    <property type="project" value="InterPro"/>
</dbReference>
<dbReference type="PANTHER" id="PTHR46696">
    <property type="entry name" value="P450, PUTATIVE (EUROFUNG)-RELATED"/>
    <property type="match status" value="1"/>
</dbReference>
<dbReference type="AlphaFoldDB" id="A0A6J6XFK4"/>
<dbReference type="InterPro" id="IPR017972">
    <property type="entry name" value="Cyt_P450_CS"/>
</dbReference>
<dbReference type="PRINTS" id="PR00385">
    <property type="entry name" value="P450"/>
</dbReference>
<reference evidence="7" key="1">
    <citation type="submission" date="2020-05" db="EMBL/GenBank/DDBJ databases">
        <authorList>
            <person name="Chiriac C."/>
            <person name="Salcher M."/>
            <person name="Ghai R."/>
            <person name="Kavagutti S V."/>
        </authorList>
    </citation>
    <scope>NUCLEOTIDE SEQUENCE</scope>
</reference>
<dbReference type="PROSITE" id="PS00086">
    <property type="entry name" value="CYTOCHROME_P450"/>
    <property type="match status" value="1"/>
</dbReference>
<evidence type="ECO:0000256" key="1">
    <source>
        <dbReference type="ARBA" id="ARBA00010617"/>
    </source>
</evidence>
<dbReference type="FunFam" id="1.10.630.10:FF:000018">
    <property type="entry name" value="Cytochrome P450 monooxygenase"/>
    <property type="match status" value="1"/>
</dbReference>
<dbReference type="PANTHER" id="PTHR46696:SF3">
    <property type="entry name" value="PULCHERRIMINIC ACID SYNTHASE"/>
    <property type="match status" value="1"/>
</dbReference>
<organism evidence="7">
    <name type="scientific">freshwater metagenome</name>
    <dbReference type="NCBI Taxonomy" id="449393"/>
    <lineage>
        <taxon>unclassified sequences</taxon>
        <taxon>metagenomes</taxon>
        <taxon>ecological metagenomes</taxon>
    </lineage>
</organism>
<keyword evidence="3" id="KW-0479">Metal-binding</keyword>
<dbReference type="GO" id="GO:0020037">
    <property type="term" value="F:heme binding"/>
    <property type="evidence" value="ECO:0007669"/>
    <property type="project" value="InterPro"/>
</dbReference>
<keyword evidence="6" id="KW-0503">Monooxygenase</keyword>
<proteinExistence type="inferred from homology"/>
<evidence type="ECO:0000256" key="6">
    <source>
        <dbReference type="ARBA" id="ARBA00023033"/>
    </source>
</evidence>
<evidence type="ECO:0000256" key="2">
    <source>
        <dbReference type="ARBA" id="ARBA00022617"/>
    </source>
</evidence>
<evidence type="ECO:0000256" key="5">
    <source>
        <dbReference type="ARBA" id="ARBA00023004"/>
    </source>
</evidence>
<dbReference type="Pfam" id="PF00067">
    <property type="entry name" value="p450"/>
    <property type="match status" value="1"/>
</dbReference>
<dbReference type="InterPro" id="IPR002397">
    <property type="entry name" value="Cyt_P450_B"/>
</dbReference>
<dbReference type="Gene3D" id="1.10.630.10">
    <property type="entry name" value="Cytochrome P450"/>
    <property type="match status" value="1"/>
</dbReference>
<protein>
    <submittedName>
        <fullName evidence="7">Unannotated protein</fullName>
    </submittedName>
</protein>